<accession>A0ABD0WLV3</accession>
<reference evidence="1 2" key="1">
    <citation type="submission" date="2024-06" db="EMBL/GenBank/DDBJ databases">
        <authorList>
            <person name="Pan Q."/>
            <person name="Wen M."/>
            <person name="Jouanno E."/>
            <person name="Zahm M."/>
            <person name="Klopp C."/>
            <person name="Cabau C."/>
            <person name="Louis A."/>
            <person name="Berthelot C."/>
            <person name="Parey E."/>
            <person name="Roest Crollius H."/>
            <person name="Montfort J."/>
            <person name="Robinson-Rechavi M."/>
            <person name="Bouchez O."/>
            <person name="Lampietro C."/>
            <person name="Lopez Roques C."/>
            <person name="Donnadieu C."/>
            <person name="Postlethwait J."/>
            <person name="Bobe J."/>
            <person name="Verreycken H."/>
            <person name="Guiguen Y."/>
        </authorList>
    </citation>
    <scope>NUCLEOTIDE SEQUENCE [LARGE SCALE GENOMIC DNA]</scope>
    <source>
        <strain evidence="1">Up_M1</strain>
        <tissue evidence="1">Testis</tissue>
    </source>
</reference>
<protein>
    <submittedName>
        <fullName evidence="1">Uncharacterized protein</fullName>
    </submittedName>
</protein>
<organism evidence="1 2">
    <name type="scientific">Umbra pygmaea</name>
    <name type="common">Eastern mudminnow</name>
    <dbReference type="NCBI Taxonomy" id="75934"/>
    <lineage>
        <taxon>Eukaryota</taxon>
        <taxon>Metazoa</taxon>
        <taxon>Chordata</taxon>
        <taxon>Craniata</taxon>
        <taxon>Vertebrata</taxon>
        <taxon>Euteleostomi</taxon>
        <taxon>Actinopterygii</taxon>
        <taxon>Neopterygii</taxon>
        <taxon>Teleostei</taxon>
        <taxon>Protacanthopterygii</taxon>
        <taxon>Esociformes</taxon>
        <taxon>Umbridae</taxon>
        <taxon>Umbra</taxon>
    </lineage>
</organism>
<proteinExistence type="predicted"/>
<sequence length="95" mass="10966">MFFFTSGVPLPPAGQLKYCFTTQGSCCYKELQFQPGQTFYRGCDKCYCHGNGYLCLSPRKPTTWPSKCQRVPTECGYRIVYKEFPGLECRAYSWI</sequence>
<name>A0ABD0WLV3_UMBPY</name>
<comment type="caution">
    <text evidence="1">The sequence shown here is derived from an EMBL/GenBank/DDBJ whole genome shotgun (WGS) entry which is preliminary data.</text>
</comment>
<dbReference type="Gene3D" id="2.60.40.1900">
    <property type="entry name" value="Beta-microseminoprotein (PSP94) domain"/>
    <property type="match status" value="1"/>
</dbReference>
<dbReference type="Proteomes" id="UP001557470">
    <property type="component" value="Unassembled WGS sequence"/>
</dbReference>
<evidence type="ECO:0000313" key="2">
    <source>
        <dbReference type="Proteomes" id="UP001557470"/>
    </source>
</evidence>
<dbReference type="AlphaFoldDB" id="A0ABD0WLV3"/>
<evidence type="ECO:0000313" key="1">
    <source>
        <dbReference type="EMBL" id="KAL0977854.1"/>
    </source>
</evidence>
<gene>
    <name evidence="1" type="ORF">UPYG_G00162200</name>
</gene>
<dbReference type="EMBL" id="JAGEUA010000005">
    <property type="protein sequence ID" value="KAL0977854.1"/>
    <property type="molecule type" value="Genomic_DNA"/>
</dbReference>
<keyword evidence="2" id="KW-1185">Reference proteome</keyword>